<feature type="transmembrane region" description="Helical" evidence="1">
    <location>
        <begin position="33"/>
        <end position="54"/>
    </location>
</feature>
<protein>
    <submittedName>
        <fullName evidence="2">Uncharacterized protein</fullName>
    </submittedName>
</protein>
<dbReference type="PATRIC" id="fig|1396.433.peg.268"/>
<keyword evidence="1" id="KW-1133">Transmembrane helix</keyword>
<feature type="transmembrane region" description="Helical" evidence="1">
    <location>
        <begin position="7"/>
        <end position="27"/>
    </location>
</feature>
<evidence type="ECO:0000313" key="2">
    <source>
        <dbReference type="EMBL" id="KKZ97726.1"/>
    </source>
</evidence>
<dbReference type="EMBL" id="LCYN01000008">
    <property type="protein sequence ID" value="KKZ97726.1"/>
    <property type="molecule type" value="Genomic_DNA"/>
</dbReference>
<comment type="caution">
    <text evidence="2">The sequence shown here is derived from an EMBL/GenBank/DDBJ whole genome shotgun (WGS) entry which is preliminary data.</text>
</comment>
<accession>A0A0G8CFC1</accession>
<sequence>MKKKLTKITMISGIIIIIYNLTKWYLVQLVTPFFMPFVSIAIYGSFFIIFIIGIINFIKCKNWKPLVIQLIIIIICIYVPFVKIYMKLDFIIYKEDRKQVIELIEQKKLIPNVDYNSKMIHLPKQFVSTSKNGGDILVQEKENSTLIFFYTYRGILDNFSGFIYSFNDIKPIKSDFNSDFKEIIKVEKNWYYVTSY</sequence>
<name>A0A0G8CFC1_9BACI</name>
<organism evidence="2 3">
    <name type="scientific">Bacillus wiedmannii</name>
    <dbReference type="NCBI Taxonomy" id="1890302"/>
    <lineage>
        <taxon>Bacteria</taxon>
        <taxon>Bacillati</taxon>
        <taxon>Bacillota</taxon>
        <taxon>Bacilli</taxon>
        <taxon>Bacillales</taxon>
        <taxon>Bacillaceae</taxon>
        <taxon>Bacillus</taxon>
        <taxon>Bacillus cereus group</taxon>
    </lineage>
</organism>
<feature type="transmembrane region" description="Helical" evidence="1">
    <location>
        <begin position="66"/>
        <end position="86"/>
    </location>
</feature>
<proteinExistence type="predicted"/>
<dbReference type="AlphaFoldDB" id="A0A0G8CFC1"/>
<reference evidence="3" key="2">
    <citation type="submission" date="2015-04" db="EMBL/GenBank/DDBJ databases">
        <title>Draft Genome Sequences of Eight Spore-Forming Food Isolates of Bacillus cereus Genome sequencing.</title>
        <authorList>
            <person name="Krawcyk A.O."/>
            <person name="de Jong A."/>
            <person name="Eijlander R.T."/>
            <person name="Berendsen E.M."/>
            <person name="Holsappel S."/>
            <person name="Wells-Bennik M."/>
            <person name="Kuipers O.P."/>
        </authorList>
    </citation>
    <scope>NUCLEOTIDE SEQUENCE [LARGE SCALE GENOMIC DNA]</scope>
    <source>
        <strain evidence="3">B4147</strain>
    </source>
</reference>
<evidence type="ECO:0000256" key="1">
    <source>
        <dbReference type="SAM" id="Phobius"/>
    </source>
</evidence>
<gene>
    <name evidence="2" type="ORF">B4147_5828</name>
</gene>
<keyword evidence="1" id="KW-0472">Membrane</keyword>
<dbReference type="Proteomes" id="UP000035350">
    <property type="component" value="Unassembled WGS sequence"/>
</dbReference>
<reference evidence="2 3" key="1">
    <citation type="journal article" date="2015" name="Genome Announc.">
        <title>Next-Generation Whole-Genome Sequencing of Eight Strains of Bacillus cereus, Isolated from Food.</title>
        <authorList>
            <person name="Krawczyk A.O."/>
            <person name="de Jong A."/>
            <person name="Eijlander R.T."/>
            <person name="Berendsen E.M."/>
            <person name="Holsappel S."/>
            <person name="Wells-Bennik M.H."/>
            <person name="Kuipers O.P."/>
        </authorList>
    </citation>
    <scope>NUCLEOTIDE SEQUENCE [LARGE SCALE GENOMIC DNA]</scope>
    <source>
        <strain evidence="2 3">B4147</strain>
    </source>
</reference>
<evidence type="ECO:0000313" key="3">
    <source>
        <dbReference type="Proteomes" id="UP000035350"/>
    </source>
</evidence>
<dbReference type="RefSeq" id="WP_046958171.1">
    <property type="nucleotide sequence ID" value="NZ_LCYN01000008.1"/>
</dbReference>
<keyword evidence="1" id="KW-0812">Transmembrane</keyword>